<comment type="function">
    <text evidence="3">Participates in chromosomal partition during cell division. May act via the formation of a condensin-like complex containing Smc and ScpB that pull DNA away from mid-cell into both cell halves.</text>
</comment>
<dbReference type="HAMAP" id="MF_01805">
    <property type="entry name" value="ScpA"/>
    <property type="match status" value="1"/>
</dbReference>
<dbReference type="PANTHER" id="PTHR33969">
    <property type="entry name" value="SEGREGATION AND CONDENSATION PROTEIN A"/>
    <property type="match status" value="1"/>
</dbReference>
<dbReference type="GO" id="GO:0007059">
    <property type="term" value="P:chromosome segregation"/>
    <property type="evidence" value="ECO:0007669"/>
    <property type="project" value="UniProtKB-UniRule"/>
</dbReference>
<dbReference type="Gene3D" id="1.10.10.580">
    <property type="entry name" value="Structural maintenance of chromosome 1. Chain E"/>
    <property type="match status" value="1"/>
</dbReference>
<comment type="caution">
    <text evidence="4">The sequence shown here is derived from an EMBL/GenBank/DDBJ whole genome shotgun (WGS) entry which is preliminary data.</text>
</comment>
<keyword evidence="3" id="KW-0963">Cytoplasm</keyword>
<keyword evidence="3" id="KW-0132">Cell division</keyword>
<evidence type="ECO:0000313" key="4">
    <source>
        <dbReference type="EMBL" id="TCT15014.1"/>
    </source>
</evidence>
<keyword evidence="5" id="KW-1185">Reference proteome</keyword>
<protein>
    <recommendedName>
        <fullName evidence="2 3">Segregation and condensation protein A</fullName>
    </recommendedName>
</protein>
<evidence type="ECO:0000313" key="5">
    <source>
        <dbReference type="Proteomes" id="UP000294902"/>
    </source>
</evidence>
<dbReference type="AlphaFoldDB" id="A0A4R3MLM9"/>
<comment type="subcellular location">
    <subcellularLocation>
        <location evidence="3">Cytoplasm</location>
    </subcellularLocation>
    <text evidence="3">Associated with two foci at the outer edges of the nucleoid region in young cells, and at four foci within both cell halves in older cells.</text>
</comment>
<organism evidence="4 5">
    <name type="scientific">Natranaerovirga pectinivora</name>
    <dbReference type="NCBI Taxonomy" id="682400"/>
    <lineage>
        <taxon>Bacteria</taxon>
        <taxon>Bacillati</taxon>
        <taxon>Bacillota</taxon>
        <taxon>Clostridia</taxon>
        <taxon>Lachnospirales</taxon>
        <taxon>Natranaerovirgaceae</taxon>
        <taxon>Natranaerovirga</taxon>
    </lineage>
</organism>
<dbReference type="InterPro" id="IPR003768">
    <property type="entry name" value="ScpA"/>
</dbReference>
<accession>A0A4R3MLM9</accession>
<comment type="similarity">
    <text evidence="3">Belongs to the ScpA family.</text>
</comment>
<proteinExistence type="inferred from homology"/>
<evidence type="ECO:0000256" key="2">
    <source>
        <dbReference type="ARBA" id="ARBA00044777"/>
    </source>
</evidence>
<dbReference type="OrthoDB" id="9811016at2"/>
<gene>
    <name evidence="3" type="primary">scpA</name>
    <name evidence="4" type="ORF">EDC18_104164</name>
</gene>
<dbReference type="Pfam" id="PF02616">
    <property type="entry name" value="SMC_ScpA"/>
    <property type="match status" value="1"/>
</dbReference>
<dbReference type="InterPro" id="IPR023093">
    <property type="entry name" value="ScpA-like_C"/>
</dbReference>
<dbReference type="RefSeq" id="WP_132251921.1">
    <property type="nucleotide sequence ID" value="NZ_SMAL01000004.1"/>
</dbReference>
<dbReference type="Gene3D" id="6.10.250.2410">
    <property type="match status" value="1"/>
</dbReference>
<reference evidence="4 5" key="1">
    <citation type="submission" date="2019-03" db="EMBL/GenBank/DDBJ databases">
        <title>Genomic Encyclopedia of Type Strains, Phase IV (KMG-IV): sequencing the most valuable type-strain genomes for metagenomic binning, comparative biology and taxonomic classification.</title>
        <authorList>
            <person name="Goeker M."/>
        </authorList>
    </citation>
    <scope>NUCLEOTIDE SEQUENCE [LARGE SCALE GENOMIC DNA]</scope>
    <source>
        <strain evidence="4 5">DSM 24629</strain>
    </source>
</reference>
<keyword evidence="1 3" id="KW-0159">Chromosome partition</keyword>
<name>A0A4R3MLM9_9FIRM</name>
<dbReference type="GO" id="GO:0005737">
    <property type="term" value="C:cytoplasm"/>
    <property type="evidence" value="ECO:0007669"/>
    <property type="project" value="UniProtKB-SubCell"/>
</dbReference>
<dbReference type="GO" id="GO:0051301">
    <property type="term" value="P:cell division"/>
    <property type="evidence" value="ECO:0007669"/>
    <property type="project" value="UniProtKB-KW"/>
</dbReference>
<sequence length="248" mass="29250">MSISIKLQAFEGPLDLLLHLIEKNKVNIYDIPIVSITDQYLEYIKQMENKNLDIMSEFLVMAATLISIKSRMLLPKKEKMEEESEIDPREELVERLLEYKKYKFICGELKDKQIDAQKVIFKESTIPEEIKNYEEKIPVEKLMADIDLSKLYKIFKNVMRKQVDKVDLIRSNFGKIEREEFSINDKINYIKDLSKNIKKLSFHNLLEKTKSKQEIIATFLAILELIKIGAIHITQENNFDDIEITFVR</sequence>
<evidence type="ECO:0000256" key="1">
    <source>
        <dbReference type="ARBA" id="ARBA00022829"/>
    </source>
</evidence>
<keyword evidence="3" id="KW-0131">Cell cycle</keyword>
<dbReference type="GO" id="GO:0006260">
    <property type="term" value="P:DNA replication"/>
    <property type="evidence" value="ECO:0007669"/>
    <property type="project" value="UniProtKB-UniRule"/>
</dbReference>
<comment type="subunit">
    <text evidence="3">Component of a cohesin-like complex composed of ScpA, ScpB and the Smc homodimer, in which ScpA and ScpB bind to the head domain of Smc. The presence of the three proteins is required for the association of the complex with DNA.</text>
</comment>
<dbReference type="PANTHER" id="PTHR33969:SF2">
    <property type="entry name" value="SEGREGATION AND CONDENSATION PROTEIN A"/>
    <property type="match status" value="1"/>
</dbReference>
<evidence type="ECO:0000256" key="3">
    <source>
        <dbReference type="HAMAP-Rule" id="MF_01805"/>
    </source>
</evidence>
<dbReference type="Proteomes" id="UP000294902">
    <property type="component" value="Unassembled WGS sequence"/>
</dbReference>
<dbReference type="EMBL" id="SMAL01000004">
    <property type="protein sequence ID" value="TCT15014.1"/>
    <property type="molecule type" value="Genomic_DNA"/>
</dbReference>